<dbReference type="GO" id="GO:0001897">
    <property type="term" value="P:symbiont-mediated cytolysis of host cell"/>
    <property type="evidence" value="ECO:0007669"/>
    <property type="project" value="UniProtKB-ARBA"/>
</dbReference>
<dbReference type="SMART" id="SM00232">
    <property type="entry name" value="JAB_MPN"/>
    <property type="match status" value="1"/>
</dbReference>
<dbReference type="GO" id="GO:0008270">
    <property type="term" value="F:zinc ion binding"/>
    <property type="evidence" value="ECO:0007669"/>
    <property type="project" value="TreeGrafter"/>
</dbReference>
<dbReference type="GO" id="GO:0008235">
    <property type="term" value="F:metalloexopeptidase activity"/>
    <property type="evidence" value="ECO:0007669"/>
    <property type="project" value="TreeGrafter"/>
</dbReference>
<dbReference type="InterPro" id="IPR000555">
    <property type="entry name" value="JAMM/MPN+_dom"/>
</dbReference>
<keyword evidence="7" id="KW-0482">Metalloprotease</keyword>
<keyword evidence="6" id="KW-0862">Zinc</keyword>
<dbReference type="GO" id="GO:0008234">
    <property type="term" value="F:cysteine-type peptidase activity"/>
    <property type="evidence" value="ECO:0007669"/>
    <property type="project" value="UniProtKB-KW"/>
</dbReference>
<reference evidence="9" key="1">
    <citation type="journal article" date="2024" name="Virus Res.">
        <title>A novel genus of Pectobacterium bacteriophages display broad host range by targeting several species of Danish soft rot isolates.</title>
        <authorList>
            <person name="Pedersen J.S."/>
            <person name="Carstens A.B."/>
            <person name="Rothgard M.M."/>
            <person name="Roy C."/>
            <person name="Viry A."/>
            <person name="Papudeshi B."/>
            <person name="Kot W."/>
            <person name="Hille F."/>
            <person name="Franz C.M.A.P."/>
            <person name="Edwards R."/>
            <person name="Hansen L.H."/>
        </authorList>
    </citation>
    <scope>NUCLEOTIDE SEQUENCE</scope>
</reference>
<dbReference type="Gene3D" id="3.90.1720.10">
    <property type="entry name" value="endopeptidase domain like (from Nostoc punctiforme)"/>
    <property type="match status" value="1"/>
</dbReference>
<dbReference type="Pfam" id="PF14464">
    <property type="entry name" value="Prok-JAB"/>
    <property type="match status" value="1"/>
</dbReference>
<keyword evidence="3" id="KW-0479">Metal-binding</keyword>
<organism evidence="9">
    <name type="scientific">Pectobacterium phage Sabo</name>
    <dbReference type="NCBI Taxonomy" id="3158141"/>
    <lineage>
        <taxon>Viruses</taxon>
        <taxon>Duplodnaviria</taxon>
        <taxon>Heunggongvirae</taxon>
        <taxon>Uroviricota</taxon>
        <taxon>Caudoviricetes</taxon>
    </lineage>
</organism>
<protein>
    <submittedName>
        <fullName evidence="9">Minor tail protein</fullName>
    </submittedName>
</protein>
<dbReference type="Pfam" id="PF00877">
    <property type="entry name" value="NLPC_P60"/>
    <property type="match status" value="1"/>
</dbReference>
<evidence type="ECO:0000256" key="4">
    <source>
        <dbReference type="ARBA" id="ARBA00022801"/>
    </source>
</evidence>
<evidence type="ECO:0000256" key="5">
    <source>
        <dbReference type="ARBA" id="ARBA00022807"/>
    </source>
</evidence>
<evidence type="ECO:0000256" key="7">
    <source>
        <dbReference type="ARBA" id="ARBA00023049"/>
    </source>
</evidence>
<sequence length="279" mass="31524">MRRLPPRLQNAIRQHNGIAVWRVPSGAVNKELTMLTKKVMTDIKAHAERDYPNESCGIVIQSGKSQKYIPCRNIASQPTDTFAIHQEDYAAAEDAGDIIRIIHSHPGDGALPIPSDLDRAACNESGIIWGIYAYPADEYAEFEPKETPLIGRPFSLGVYDCYGMVMAWYKSQGIDLIDYRKPYEWWTKGEELFTTENIKAAGFVPVPLEDASAGDVIIMQIRADVPNHSGILMPGDYLLHHMPNQLSRRIAFHGSYYYERVTGVYRHPDLKTENITSWL</sequence>
<reference evidence="9" key="2">
    <citation type="submission" date="2024-07" db="EMBL/GenBank/DDBJ databases">
        <authorList>
            <person name="Pedersen J.S."/>
            <person name="Mulbjerg M.R."/>
            <person name="Carstens A.B."/>
            <person name="Hansen L.H."/>
        </authorList>
    </citation>
    <scope>NUCLEOTIDE SEQUENCE</scope>
</reference>
<gene>
    <name evidence="9" type="ORF">CTXCKFRN_CDS0039</name>
</gene>
<dbReference type="InterPro" id="IPR038765">
    <property type="entry name" value="Papain-like_cys_pep_sf"/>
</dbReference>
<dbReference type="GO" id="GO:0006508">
    <property type="term" value="P:proteolysis"/>
    <property type="evidence" value="ECO:0007669"/>
    <property type="project" value="UniProtKB-KW"/>
</dbReference>
<evidence type="ECO:0000256" key="3">
    <source>
        <dbReference type="ARBA" id="ARBA00022723"/>
    </source>
</evidence>
<dbReference type="PANTHER" id="PTHR34858:SF1">
    <property type="entry name" value="CYSO-CYSTEINE PEPTIDASE"/>
    <property type="match status" value="1"/>
</dbReference>
<name>A0AB39ABX9_9CAUD</name>
<evidence type="ECO:0000313" key="9">
    <source>
        <dbReference type="EMBL" id="XDF89735.1"/>
    </source>
</evidence>
<keyword evidence="4" id="KW-0378">Hydrolase</keyword>
<dbReference type="EMBL" id="PQ008974">
    <property type="protein sequence ID" value="XDF89735.1"/>
    <property type="molecule type" value="Genomic_DNA"/>
</dbReference>
<evidence type="ECO:0000256" key="1">
    <source>
        <dbReference type="ARBA" id="ARBA00007074"/>
    </source>
</evidence>
<feature type="domain" description="NlpC/P60" evidence="8">
    <location>
        <begin position="125"/>
        <end position="268"/>
    </location>
</feature>
<evidence type="ECO:0000256" key="2">
    <source>
        <dbReference type="ARBA" id="ARBA00022670"/>
    </source>
</evidence>
<keyword evidence="5" id="KW-0788">Thiol protease</keyword>
<evidence type="ECO:0000256" key="6">
    <source>
        <dbReference type="ARBA" id="ARBA00022833"/>
    </source>
</evidence>
<comment type="similarity">
    <text evidence="1">Belongs to the peptidase C40 family.</text>
</comment>
<dbReference type="SUPFAM" id="SSF54001">
    <property type="entry name" value="Cysteine proteinases"/>
    <property type="match status" value="1"/>
</dbReference>
<accession>A0AB39ABX9</accession>
<evidence type="ECO:0000259" key="8">
    <source>
        <dbReference type="PROSITE" id="PS51935"/>
    </source>
</evidence>
<dbReference type="CDD" id="cd08073">
    <property type="entry name" value="MPN_NLPC_P60"/>
    <property type="match status" value="1"/>
</dbReference>
<dbReference type="PROSITE" id="PS51935">
    <property type="entry name" value="NLPC_P60"/>
    <property type="match status" value="1"/>
</dbReference>
<dbReference type="InterPro" id="IPR000064">
    <property type="entry name" value="NLP_P60_dom"/>
</dbReference>
<keyword evidence="2" id="KW-0645">Protease</keyword>
<dbReference type="SUPFAM" id="SSF102712">
    <property type="entry name" value="JAB1/MPN domain"/>
    <property type="match status" value="1"/>
</dbReference>
<dbReference type="InterPro" id="IPR051929">
    <property type="entry name" value="VirAsm_ModProt"/>
</dbReference>
<dbReference type="PANTHER" id="PTHR34858">
    <property type="entry name" value="CYSO-CYSTEINE PEPTIDASE"/>
    <property type="match status" value="1"/>
</dbReference>
<dbReference type="Gene3D" id="3.40.140.10">
    <property type="entry name" value="Cytidine Deaminase, domain 2"/>
    <property type="match status" value="1"/>
</dbReference>
<proteinExistence type="inferred from homology"/>
<dbReference type="InterPro" id="IPR028090">
    <property type="entry name" value="JAB_dom_prok"/>
</dbReference>